<sequence>MFLWFIFLAANKTRGHIRRRKPVGHLEDKLNEFEQLVQTAMCQTNKWTAPAQTISKQQFLLMLILRNNRRMTLSELAEELYLSPSATTIAVNRLVRDGHIQRTRDEADRRVVWVQLTEKAEELVNQLRARRRSILLGMFSNLSDEEIDQFLVITSKMLSHLKDPD</sequence>
<dbReference type="SMART" id="SM00347">
    <property type="entry name" value="HTH_MARR"/>
    <property type="match status" value="1"/>
</dbReference>
<evidence type="ECO:0000313" key="6">
    <source>
        <dbReference type="Proteomes" id="UP000215509"/>
    </source>
</evidence>
<dbReference type="InterPro" id="IPR036388">
    <property type="entry name" value="WH-like_DNA-bd_sf"/>
</dbReference>
<keyword evidence="1" id="KW-0805">Transcription regulation</keyword>
<evidence type="ECO:0000313" key="5">
    <source>
        <dbReference type="EMBL" id="OXM86778.1"/>
    </source>
</evidence>
<dbReference type="InterPro" id="IPR036390">
    <property type="entry name" value="WH_DNA-bd_sf"/>
</dbReference>
<dbReference type="PROSITE" id="PS50995">
    <property type="entry name" value="HTH_MARR_2"/>
    <property type="match status" value="1"/>
</dbReference>
<feature type="domain" description="HTH marR-type" evidence="4">
    <location>
        <begin position="30"/>
        <end position="159"/>
    </location>
</feature>
<evidence type="ECO:0000256" key="1">
    <source>
        <dbReference type="ARBA" id="ARBA00023015"/>
    </source>
</evidence>
<evidence type="ECO:0000256" key="2">
    <source>
        <dbReference type="ARBA" id="ARBA00023125"/>
    </source>
</evidence>
<accession>A0A229UTM8</accession>
<dbReference type="AlphaFoldDB" id="A0A229UTM8"/>
<dbReference type="Proteomes" id="UP000215509">
    <property type="component" value="Unassembled WGS sequence"/>
</dbReference>
<gene>
    <name evidence="5" type="ORF">CF651_07975</name>
</gene>
<dbReference type="GO" id="GO:0003700">
    <property type="term" value="F:DNA-binding transcription factor activity"/>
    <property type="evidence" value="ECO:0007669"/>
    <property type="project" value="InterPro"/>
</dbReference>
<dbReference type="Gene3D" id="1.10.10.10">
    <property type="entry name" value="Winged helix-like DNA-binding domain superfamily/Winged helix DNA-binding domain"/>
    <property type="match status" value="1"/>
</dbReference>
<organism evidence="5 6">
    <name type="scientific">Paenibacillus rigui</name>
    <dbReference type="NCBI Taxonomy" id="554312"/>
    <lineage>
        <taxon>Bacteria</taxon>
        <taxon>Bacillati</taxon>
        <taxon>Bacillota</taxon>
        <taxon>Bacilli</taxon>
        <taxon>Bacillales</taxon>
        <taxon>Paenibacillaceae</taxon>
        <taxon>Paenibacillus</taxon>
    </lineage>
</organism>
<name>A0A229UTM8_9BACL</name>
<dbReference type="Pfam" id="PF01047">
    <property type="entry name" value="MarR"/>
    <property type="match status" value="1"/>
</dbReference>
<dbReference type="PRINTS" id="PR00598">
    <property type="entry name" value="HTHMARR"/>
</dbReference>
<reference evidence="5 6" key="1">
    <citation type="submission" date="2017-07" db="EMBL/GenBank/DDBJ databases">
        <title>Genome sequencing and assembly of Paenibacillus rigui.</title>
        <authorList>
            <person name="Mayilraj S."/>
        </authorList>
    </citation>
    <scope>NUCLEOTIDE SEQUENCE [LARGE SCALE GENOMIC DNA]</scope>
    <source>
        <strain evidence="5 6">JCM 16352</strain>
    </source>
</reference>
<keyword evidence="3" id="KW-0804">Transcription</keyword>
<dbReference type="EMBL" id="NMQW01000012">
    <property type="protein sequence ID" value="OXM86778.1"/>
    <property type="molecule type" value="Genomic_DNA"/>
</dbReference>
<evidence type="ECO:0000256" key="3">
    <source>
        <dbReference type="ARBA" id="ARBA00023163"/>
    </source>
</evidence>
<dbReference type="GO" id="GO:0003677">
    <property type="term" value="F:DNA binding"/>
    <property type="evidence" value="ECO:0007669"/>
    <property type="project" value="UniProtKB-KW"/>
</dbReference>
<evidence type="ECO:0000259" key="4">
    <source>
        <dbReference type="PROSITE" id="PS50995"/>
    </source>
</evidence>
<comment type="caution">
    <text evidence="5">The sequence shown here is derived from an EMBL/GenBank/DDBJ whole genome shotgun (WGS) entry which is preliminary data.</text>
</comment>
<dbReference type="PANTHER" id="PTHR42756:SF1">
    <property type="entry name" value="TRANSCRIPTIONAL REPRESSOR OF EMRAB OPERON"/>
    <property type="match status" value="1"/>
</dbReference>
<dbReference type="OrthoDB" id="3254893at2"/>
<proteinExistence type="predicted"/>
<dbReference type="SUPFAM" id="SSF46785">
    <property type="entry name" value="Winged helix' DNA-binding domain"/>
    <property type="match status" value="1"/>
</dbReference>
<keyword evidence="6" id="KW-1185">Reference proteome</keyword>
<keyword evidence="2" id="KW-0238">DNA-binding</keyword>
<protein>
    <submittedName>
        <fullName evidence="5">Transcriptional regulator</fullName>
    </submittedName>
</protein>
<dbReference type="PANTHER" id="PTHR42756">
    <property type="entry name" value="TRANSCRIPTIONAL REGULATOR, MARR"/>
    <property type="match status" value="1"/>
</dbReference>
<dbReference type="InterPro" id="IPR000835">
    <property type="entry name" value="HTH_MarR-typ"/>
</dbReference>